<dbReference type="EC" id="6.1.1.14" evidence="8"/>
<comment type="subunit">
    <text evidence="8">Tetramer of two alpha and two beta subunits.</text>
</comment>
<evidence type="ECO:0000256" key="1">
    <source>
        <dbReference type="ARBA" id="ARBA00008226"/>
    </source>
</evidence>
<comment type="subcellular location">
    <subcellularLocation>
        <location evidence="8">Cytoplasm</location>
    </subcellularLocation>
</comment>
<dbReference type="Pfam" id="PF02092">
    <property type="entry name" value="tRNA_synt_2f"/>
    <property type="match status" value="1"/>
</dbReference>
<evidence type="ECO:0000256" key="7">
    <source>
        <dbReference type="ARBA" id="ARBA00047937"/>
    </source>
</evidence>
<evidence type="ECO:0000256" key="6">
    <source>
        <dbReference type="ARBA" id="ARBA00023146"/>
    </source>
</evidence>
<evidence type="ECO:0000313" key="10">
    <source>
        <dbReference type="Proteomes" id="UP000831947"/>
    </source>
</evidence>
<evidence type="ECO:0000256" key="5">
    <source>
        <dbReference type="ARBA" id="ARBA00022917"/>
    </source>
</evidence>
<evidence type="ECO:0000313" key="9">
    <source>
        <dbReference type="EMBL" id="UQS83546.1"/>
    </source>
</evidence>
<comment type="similarity">
    <text evidence="1 8">Belongs to the class-II aminoacyl-tRNA synthetase family.</text>
</comment>
<dbReference type="RefSeq" id="WP_249512772.1">
    <property type="nucleotide sequence ID" value="NZ_CP093365.1"/>
</dbReference>
<dbReference type="SUPFAM" id="SSF109604">
    <property type="entry name" value="HD-domain/PDEase-like"/>
    <property type="match status" value="1"/>
</dbReference>
<dbReference type="InterPro" id="IPR015944">
    <property type="entry name" value="Gly-tRNA-synth_bsu"/>
</dbReference>
<dbReference type="PRINTS" id="PR01045">
    <property type="entry name" value="TRNASYNTHGB"/>
</dbReference>
<evidence type="ECO:0000256" key="2">
    <source>
        <dbReference type="ARBA" id="ARBA00022598"/>
    </source>
</evidence>
<organism evidence="9 10">
    <name type="scientific">Bombilactobacillus thymidiniphilus</name>
    <dbReference type="NCBI Taxonomy" id="2923363"/>
    <lineage>
        <taxon>Bacteria</taxon>
        <taxon>Bacillati</taxon>
        <taxon>Bacillota</taxon>
        <taxon>Bacilli</taxon>
        <taxon>Lactobacillales</taxon>
        <taxon>Lactobacillaceae</taxon>
        <taxon>Bombilactobacillus</taxon>
    </lineage>
</organism>
<dbReference type="PANTHER" id="PTHR30075">
    <property type="entry name" value="GLYCYL-TRNA SYNTHETASE"/>
    <property type="match status" value="1"/>
</dbReference>
<keyword evidence="5 8" id="KW-0648">Protein biosynthesis</keyword>
<comment type="catalytic activity">
    <reaction evidence="7 8">
        <text>tRNA(Gly) + glycine + ATP = glycyl-tRNA(Gly) + AMP + diphosphate</text>
        <dbReference type="Rhea" id="RHEA:16013"/>
        <dbReference type="Rhea" id="RHEA-COMP:9664"/>
        <dbReference type="Rhea" id="RHEA-COMP:9683"/>
        <dbReference type="ChEBI" id="CHEBI:30616"/>
        <dbReference type="ChEBI" id="CHEBI:33019"/>
        <dbReference type="ChEBI" id="CHEBI:57305"/>
        <dbReference type="ChEBI" id="CHEBI:78442"/>
        <dbReference type="ChEBI" id="CHEBI:78522"/>
        <dbReference type="ChEBI" id="CHEBI:456215"/>
        <dbReference type="EC" id="6.1.1.14"/>
    </reaction>
</comment>
<dbReference type="PROSITE" id="PS50861">
    <property type="entry name" value="AA_TRNA_LIGASE_II_GLYAB"/>
    <property type="match status" value="1"/>
</dbReference>
<evidence type="ECO:0000256" key="3">
    <source>
        <dbReference type="ARBA" id="ARBA00022741"/>
    </source>
</evidence>
<keyword evidence="2 8" id="KW-0436">Ligase</keyword>
<sequence>MTKDFLLELGLEEMPAHVVTDSQNQLTQRVTDYLAENKLTHGQVECFSTPRRLALLIHDVADKQIDEDVEVKGPAQKIAQDEAGEWTKAARGFVRGQGLTTQDIFFKEINGVAYVHVKKHIAGKSATDILAGLKKPITAMTFPTRMKWNKFSFEYIRPLHWIVALLDNKVIDLQILNVKSSNQTFGHRFLGTEITLGQAGDYEAALNNDFVIASCSKRKQVIRQQIAGLATQNNWVVDVDEDLLEEVTNLVEYPTAFAGQFADKYLQIPEEVLITSMKDNQRYFYVRDQTGKLLPYFIGVRNGNHEHLQNVIAGNEKVLVARLEDAAFFFAEDQKHDIDYYVAKLKNVAFHDKIGSMAEKMQRTQVIAQILAAKFTNDTTTQQAISRAAGIYKFDLVTEMVGEFAELQGVMGAKYASIFGEKDVVATGIGEQYLPTSAEGQLPQSLVGKILSLADKLESIMSFFAVGLIPNGSNDPYGLRRQATGIVRILQDNQWHVDLQLLQDEICTAYDNSFENVTLDYHKHQIDVNEFIVDRVRQILSQQQVNHDIIAAVTATTVLDPLRMFQMAAVLQQKQTTDEYKADLEALTRVLRITTKQAPVVSVNVDNSLFQDPSEEQLAQAVQQVASDFYDQDVAQQYEAITSLRVPITEYFAKNMILDKQEDIRNNRLAQLQQITDLVQQLGDFNQLLVK</sequence>
<name>A0ABY4PCX3_9LACO</name>
<reference evidence="9 10" key="1">
    <citation type="journal article" date="2022" name="Int. J. Syst. Evol. Microbiol.">
        <title>Apilactobacillus apisilvae sp. nov., Nicolia spurrieriana gen. nov. sp. nov., Bombilactobacillus folatiphilus sp. nov. and Bombilactobacillus thymidiniphilus sp. nov., four new lactic acid bacterial isolates from stingless bees Tetragonula carbonaria and Austroplebeia australis.</title>
        <authorList>
            <person name="Oliphant S.A."/>
            <person name="Watson-Haigh N.S."/>
            <person name="Sumby K.M."/>
            <person name="Gardner J."/>
            <person name="Groom S."/>
            <person name="Jiranek V."/>
        </authorList>
    </citation>
    <scope>NUCLEOTIDE SEQUENCE [LARGE SCALE GENOMIC DNA]</scope>
    <source>
        <strain evidence="9 10">SG4_A1</strain>
    </source>
</reference>
<keyword evidence="3 8" id="KW-0547">Nucleotide-binding</keyword>
<dbReference type="GO" id="GO:0004820">
    <property type="term" value="F:glycine-tRNA ligase activity"/>
    <property type="evidence" value="ECO:0007669"/>
    <property type="project" value="UniProtKB-EC"/>
</dbReference>
<keyword evidence="8" id="KW-0963">Cytoplasm</keyword>
<dbReference type="InterPro" id="IPR006194">
    <property type="entry name" value="Gly-tRNA-synth_heterodimer"/>
</dbReference>
<accession>A0ABY4PCX3</accession>
<dbReference type="EMBL" id="CP093365">
    <property type="protein sequence ID" value="UQS83546.1"/>
    <property type="molecule type" value="Genomic_DNA"/>
</dbReference>
<keyword evidence="4 8" id="KW-0067">ATP-binding</keyword>
<proteinExistence type="inferred from homology"/>
<dbReference type="NCBIfam" id="TIGR00211">
    <property type="entry name" value="glyS"/>
    <property type="match status" value="1"/>
</dbReference>
<protein>
    <recommendedName>
        <fullName evidence="8">Glycine--tRNA ligase beta subunit</fullName>
        <ecNumber evidence="8">6.1.1.14</ecNumber>
    </recommendedName>
    <alternativeName>
        <fullName evidence="8">Glycyl-tRNA synthetase beta subunit</fullName>
        <shortName evidence="8">GlyRS</shortName>
    </alternativeName>
</protein>
<keyword evidence="10" id="KW-1185">Reference proteome</keyword>
<dbReference type="PANTHER" id="PTHR30075:SF2">
    <property type="entry name" value="GLYCINE--TRNA LIGASE, CHLOROPLASTIC_MITOCHONDRIAL 2"/>
    <property type="match status" value="1"/>
</dbReference>
<evidence type="ECO:0000256" key="8">
    <source>
        <dbReference type="HAMAP-Rule" id="MF_00255"/>
    </source>
</evidence>
<gene>
    <name evidence="8 9" type="primary">glyS</name>
    <name evidence="9" type="ORF">MOO47_07195</name>
</gene>
<dbReference type="Proteomes" id="UP000831947">
    <property type="component" value="Chromosome"/>
</dbReference>
<evidence type="ECO:0000256" key="4">
    <source>
        <dbReference type="ARBA" id="ARBA00022840"/>
    </source>
</evidence>
<keyword evidence="6 8" id="KW-0030">Aminoacyl-tRNA synthetase</keyword>
<dbReference type="HAMAP" id="MF_00255">
    <property type="entry name" value="Gly_tRNA_synth_beta"/>
    <property type="match status" value="1"/>
</dbReference>